<proteinExistence type="predicted"/>
<feature type="coiled-coil region" evidence="1">
    <location>
        <begin position="10"/>
        <end position="58"/>
    </location>
</feature>
<organism evidence="3 4">
    <name type="scientific">Ruminococcus albus</name>
    <dbReference type="NCBI Taxonomy" id="1264"/>
    <lineage>
        <taxon>Bacteria</taxon>
        <taxon>Bacillati</taxon>
        <taxon>Bacillota</taxon>
        <taxon>Clostridia</taxon>
        <taxon>Eubacteriales</taxon>
        <taxon>Oscillospiraceae</taxon>
        <taxon>Ruminococcus</taxon>
    </lineage>
</organism>
<gene>
    <name evidence="3" type="ORF">SAMN05216469_13114</name>
</gene>
<dbReference type="EMBL" id="FOAT01000031">
    <property type="protein sequence ID" value="SEL44129.1"/>
    <property type="molecule type" value="Genomic_DNA"/>
</dbReference>
<dbReference type="AlphaFoldDB" id="A0A1H7Q8K6"/>
<dbReference type="Proteomes" id="UP000186015">
    <property type="component" value="Unassembled WGS sequence"/>
</dbReference>
<evidence type="ECO:0000313" key="3">
    <source>
        <dbReference type="EMBL" id="SEL44129.1"/>
    </source>
</evidence>
<feature type="compositionally biased region" description="Basic and acidic residues" evidence="2">
    <location>
        <begin position="103"/>
        <end position="115"/>
    </location>
</feature>
<reference evidence="3 4" key="1">
    <citation type="submission" date="2016-10" db="EMBL/GenBank/DDBJ databases">
        <authorList>
            <person name="de Groot N.N."/>
        </authorList>
    </citation>
    <scope>NUCLEOTIDE SEQUENCE [LARGE SCALE GENOMIC DNA]</scope>
    <source>
        <strain evidence="3 4">KH2T6</strain>
    </source>
</reference>
<name>A0A1H7Q8K6_RUMAL</name>
<sequence>MLLSNKKLTTEEKIEKSKEYEDEMTRLQNKMKTMRTAKKKLDAEIADELEKAEMVTNQDVGKKFRSKLDISLPLDKYCEIIDFMFMHDDCVEFIDEIIAKHRKEQEAAKAKKQEEQSANENSTAAESILAEDNDNNEEDAETTTTNEVVHSVAGSESA</sequence>
<protein>
    <submittedName>
        <fullName evidence="3">Uncharacterized protein</fullName>
    </submittedName>
</protein>
<keyword evidence="1" id="KW-0175">Coiled coil</keyword>
<evidence type="ECO:0000313" key="4">
    <source>
        <dbReference type="Proteomes" id="UP000186015"/>
    </source>
</evidence>
<feature type="compositionally biased region" description="Acidic residues" evidence="2">
    <location>
        <begin position="129"/>
        <end position="141"/>
    </location>
</feature>
<evidence type="ECO:0000256" key="1">
    <source>
        <dbReference type="SAM" id="Coils"/>
    </source>
</evidence>
<evidence type="ECO:0000256" key="2">
    <source>
        <dbReference type="SAM" id="MobiDB-lite"/>
    </source>
</evidence>
<feature type="region of interest" description="Disordered" evidence="2">
    <location>
        <begin position="103"/>
        <end position="158"/>
    </location>
</feature>
<accession>A0A1H7Q8K6</accession>